<evidence type="ECO:0000256" key="4">
    <source>
        <dbReference type="ARBA" id="ARBA00022679"/>
    </source>
</evidence>
<dbReference type="CDD" id="cd06454">
    <property type="entry name" value="KBL_like"/>
    <property type="match status" value="1"/>
</dbReference>
<dbReference type="InterPro" id="IPR015422">
    <property type="entry name" value="PyrdxlP-dep_Trfase_small"/>
</dbReference>
<dbReference type="InterPro" id="IPR032821">
    <property type="entry name" value="PKS_assoc"/>
</dbReference>
<feature type="domain" description="Ketosynthase family 3 (KS3)" evidence="11">
    <location>
        <begin position="794"/>
        <end position="1207"/>
    </location>
</feature>
<evidence type="ECO:0000256" key="8">
    <source>
        <dbReference type="ARBA" id="ARBA00023194"/>
    </source>
</evidence>
<keyword evidence="12" id="KW-0032">Aminotransferase</keyword>
<accession>A0ABW6TS22</accession>
<dbReference type="PROSITE" id="PS00599">
    <property type="entry name" value="AA_TRANSFER_CLASS_2"/>
    <property type="match status" value="1"/>
</dbReference>
<dbReference type="Gene3D" id="3.30.70.3290">
    <property type="match status" value="1"/>
</dbReference>
<dbReference type="Pfam" id="PF00550">
    <property type="entry name" value="PP-binding"/>
    <property type="match status" value="2"/>
</dbReference>
<evidence type="ECO:0000256" key="5">
    <source>
        <dbReference type="ARBA" id="ARBA00022832"/>
    </source>
</evidence>
<evidence type="ECO:0000256" key="7">
    <source>
        <dbReference type="ARBA" id="ARBA00023098"/>
    </source>
</evidence>
<dbReference type="InterPro" id="IPR016036">
    <property type="entry name" value="Malonyl_transacylase_ACP-bd"/>
</dbReference>
<dbReference type="SMART" id="SM00823">
    <property type="entry name" value="PKS_PP"/>
    <property type="match status" value="3"/>
</dbReference>
<feature type="domain" description="Carrier" evidence="10">
    <location>
        <begin position="702"/>
        <end position="779"/>
    </location>
</feature>
<dbReference type="Gene3D" id="3.40.366.10">
    <property type="entry name" value="Malonyl-Coenzyme A Acyl Carrier Protein, domain 2"/>
    <property type="match status" value="1"/>
</dbReference>
<dbReference type="Pfam" id="PF00109">
    <property type="entry name" value="ketoacyl-synt"/>
    <property type="match status" value="1"/>
</dbReference>
<dbReference type="PROSITE" id="PS50075">
    <property type="entry name" value="CARRIER"/>
    <property type="match status" value="1"/>
</dbReference>
<dbReference type="InterPro" id="IPR000873">
    <property type="entry name" value="AMP-dep_synth/lig_dom"/>
</dbReference>
<dbReference type="EMBL" id="JBIAUT010000001">
    <property type="protein sequence ID" value="MFF4215406.1"/>
    <property type="molecule type" value="Genomic_DNA"/>
</dbReference>
<dbReference type="InterPro" id="IPR045851">
    <property type="entry name" value="AMP-bd_C_sf"/>
</dbReference>
<dbReference type="InterPro" id="IPR014030">
    <property type="entry name" value="Ketoacyl_synth_N"/>
</dbReference>
<dbReference type="Pfam" id="PF00155">
    <property type="entry name" value="Aminotran_1_2"/>
    <property type="match status" value="1"/>
</dbReference>
<dbReference type="SMART" id="SM00825">
    <property type="entry name" value="PKS_KS"/>
    <property type="match status" value="1"/>
</dbReference>
<dbReference type="PANTHER" id="PTHR43775:SF37">
    <property type="entry name" value="SI:DKEY-61P9.11"/>
    <property type="match status" value="1"/>
</dbReference>
<dbReference type="InterPro" id="IPR018201">
    <property type="entry name" value="Ketoacyl_synth_AS"/>
</dbReference>
<dbReference type="InterPro" id="IPR009081">
    <property type="entry name" value="PP-bd_ACP"/>
</dbReference>
<sequence length="2195" mass="230499">MSRGPIGKPWPGGEPETVAALLRCRADRTPDALAYRFLPGADDASESWTYGELDLRARTVAGRLLRENLSGKPVLLLHPPGLDYIAAFFGCLYAGAVAVPAYPPDSARFGQTMPRLAAIARDSGATHAYTTADVRDAARAKPEEISALGLAGLTWLTAADLGPADAAAWHEPGTSGDSLAFLQYTSGSTADPKGVMVTHSNLVRNLRSIHLRLEHDEHSGMVSWLPPYHDMGLIGGILTPLYGGFPAHLMAPATFVRRPLLWLDTLSRTRASTSVAPNFGFEQCLRRVTDEQRDALDLRHWRLALNGAEPVRAETLERFAARFAPSGFDRQALLPCYGLAEGTLMVTGIGASEPPVLGSFDAGALARGEARPAADGAERVTRVVGCGAPVPDVEVAVVDAESRRRAGEGRVGEIWVAGPNVAGGYWGRPEASAEVFGARIAGEDATPYLRTGDLGFLRDGQLYVVGRTKDVVIVQGRNHYPHDIELTAEKATAAVRPGSGAAFGIATEQGEQLALAYEFGSGDPAAALAALRTAIAEEHQVAPHTVVLLKRSTVPKTTSGKIQRQACRAALTGLELSVVAASVVRDDAGPSRAVRPGREAAVEAVTRVLRRATGADEVADRGFAELGLDYAGLLDAVGALEREFGVRLPVGELLVRPQTGTLVELLLAGDGAGEDTSAGDFVAAEASVTTKAPVATPAGAAPSSADIEAWLAARIAERLGLPASAVDRDLPFASLGLDSRQAVAVATELGDRLGRELPAGLVFEHPSVRAVAARLGAKAQPQPAASSPTAQATGEPIAIVGMGCRFPGAPDVDSYWRLLLDGRDAVGEVPRDRWDPELVDAPRHGGFLDRVDAFDARFFGISAREAERMDPQQRLLLEVAWQAFEDAHVTPARLAGTETGVFVGISSHDYAGLQMPHLEAVDVYSATGNAQSVAANRLSYHFDLAGPSLAVDTACSSSLAAVHMACQSLRAGECRTALAGGVNLLITPGLSVAFAQGGMLSAAGRCRTFDDAADGYVRGEGVGLVYLKPLSAALADGDRVHAVIRGSAVGHGGRSNGLTAPKGSAQRAVMARALERSGLAAPAVGYVEAHGTGTALGDPVEWEALAGVYGRGRAAEEPCLVGSVKTNIGHLEAAAGIAGLIKAALVTKYRQVPPSLHLETPNRGLELEGAGLEVATERRPLPVRDTARAGVSSFGFGGANAHVVLEAAPELPPAPAPAVRRPRHALCLSGHTPTALAALARQYRTHLAARPDADLREVCHSANTGRAHLAHRAVVTGASAADLDAALEDLVRDRASTAAVRGHVLGRPEPKVAFLFGGQGTQYTGMAKELYGTHEAFTRTLDRAGAVLQPLLGVPLTQLLFDEENAGLLRSTRYCQAALVALEAALAGVWTSLGVRPAAVLGHSAGAIAAAAVAGAVSLEDALVLAAERGRLMDEQPGEGAMIACAGDAAAVREVAGEFASAAVAAVNTGDHVVLSGAAAEIAAAGDALRGRGLTVRPLVVSHAFHSPLMAGAADPLREAADRIAFAEPAVPWVSDATGELTGRPDGGYWRAHLLGTVRFADGFATLRRLGCDAFVEIGPHPTLLNLGRSMTAAEPGAADGPAPLWLPSLRRGGDAWESLLQSVGRLHCAGGAVDWGALDGEEGPRHVPVPHAVFERESYWFTAPAADRAERPAVTGPAVPAPAPQEPYAPAAAGPAVEGSVLGHIARICGFPAEQIPPYARLGVDLGFDSLMRTDLQRSIAAQFPDRMDELHRDLPEDPTVRDLVDRLADGGGSVPPAAPAPAPAVPPVVPQPARPAVARVKQEYAFEEWAEYAELQGRLRQARSGGSNPYGRSHEGFNSAEATIGGRKVVNFAAFNYLALSGHPQVRRAAKEAIDQYGTSASATPLLFGETPLHHELDAEIASFLGTEAAIVFAGGHATNVATVGHLFGPEDLIVHDEWSHDSTVRGCVLSGARRRPFPHNDWEALDRILTALRGRHRRALVVIEGAYSQDGDIPDLPRFIEVKQRHGAMLMIDEAHSVGVLGATGRGIGEHFPTGRADVDLWMGTLSKAIGSLGGYIAAREPIVEYLRFTAPLHIFSTGISPANAAAALEAIRVVRAEPQRVARLRELSDFFRAGARERGLDIGVSRASAVIPVITGDWEKTMALSNSLLEQGVNVMPIGYPAVERDKCRLRFFINVDHSETDLENSLDLLV</sequence>
<proteinExistence type="predicted"/>
<dbReference type="RefSeq" id="WP_388624145.1">
    <property type="nucleotide sequence ID" value="NZ_JBIAUT010000001.1"/>
</dbReference>
<evidence type="ECO:0000313" key="13">
    <source>
        <dbReference type="Proteomes" id="UP001602123"/>
    </source>
</evidence>
<dbReference type="InterPro" id="IPR001917">
    <property type="entry name" value="Aminotrans_II_pyridoxalP_BS"/>
</dbReference>
<dbReference type="Pfam" id="PF02801">
    <property type="entry name" value="Ketoacyl-synt_C"/>
    <property type="match status" value="1"/>
</dbReference>
<evidence type="ECO:0000256" key="3">
    <source>
        <dbReference type="ARBA" id="ARBA00022553"/>
    </source>
</evidence>
<dbReference type="Gene3D" id="3.90.1150.10">
    <property type="entry name" value="Aspartate Aminotransferase, domain 1"/>
    <property type="match status" value="1"/>
</dbReference>
<dbReference type="Gene3D" id="3.40.50.12780">
    <property type="entry name" value="N-terminal domain of ligase-like"/>
    <property type="match status" value="1"/>
</dbReference>
<dbReference type="Pfam" id="PF16197">
    <property type="entry name" value="KAsynt_C_assoc"/>
    <property type="match status" value="1"/>
</dbReference>
<evidence type="ECO:0000256" key="6">
    <source>
        <dbReference type="ARBA" id="ARBA00022898"/>
    </source>
</evidence>
<dbReference type="InterPro" id="IPR014031">
    <property type="entry name" value="Ketoacyl_synth_C"/>
</dbReference>
<dbReference type="CDD" id="cd00833">
    <property type="entry name" value="PKS"/>
    <property type="match status" value="1"/>
</dbReference>
<keyword evidence="6" id="KW-0663">Pyridoxal phosphate</keyword>
<dbReference type="SUPFAM" id="SSF53383">
    <property type="entry name" value="PLP-dependent transferases"/>
    <property type="match status" value="1"/>
</dbReference>
<organism evidence="12 13">
    <name type="scientific">Streptomyces nondiastaticus</name>
    <dbReference type="NCBI Taxonomy" id="3154512"/>
    <lineage>
        <taxon>Bacteria</taxon>
        <taxon>Bacillati</taxon>
        <taxon>Actinomycetota</taxon>
        <taxon>Actinomycetes</taxon>
        <taxon>Kitasatosporales</taxon>
        <taxon>Streptomycetaceae</taxon>
        <taxon>Streptomyces</taxon>
    </lineage>
</organism>
<dbReference type="InterPro" id="IPR001227">
    <property type="entry name" value="Ac_transferase_dom_sf"/>
</dbReference>
<dbReference type="Gene3D" id="3.40.640.10">
    <property type="entry name" value="Type I PLP-dependent aspartate aminotransferase-like (Major domain)"/>
    <property type="match status" value="1"/>
</dbReference>
<dbReference type="InterPro" id="IPR042099">
    <property type="entry name" value="ANL_N_sf"/>
</dbReference>
<evidence type="ECO:0000256" key="1">
    <source>
        <dbReference type="ARBA" id="ARBA00001933"/>
    </source>
</evidence>
<keyword evidence="2" id="KW-0596">Phosphopantetheine</keyword>
<evidence type="ECO:0000259" key="11">
    <source>
        <dbReference type="PROSITE" id="PS52004"/>
    </source>
</evidence>
<name>A0ABW6TS22_9ACTN</name>
<dbReference type="SUPFAM" id="SSF56801">
    <property type="entry name" value="Acetyl-CoA synthetase-like"/>
    <property type="match status" value="1"/>
</dbReference>
<keyword evidence="9" id="KW-0012">Acyltransferase</keyword>
<dbReference type="Pfam" id="PF00698">
    <property type="entry name" value="Acyl_transf_1"/>
    <property type="match status" value="1"/>
</dbReference>
<dbReference type="InterPro" id="IPR020841">
    <property type="entry name" value="PKS_Beta-ketoAc_synthase_dom"/>
</dbReference>
<dbReference type="InterPro" id="IPR015421">
    <property type="entry name" value="PyrdxlP-dep_Trfase_major"/>
</dbReference>
<evidence type="ECO:0000256" key="2">
    <source>
        <dbReference type="ARBA" id="ARBA00022450"/>
    </source>
</evidence>
<dbReference type="SUPFAM" id="SSF47336">
    <property type="entry name" value="ACP-like"/>
    <property type="match status" value="3"/>
</dbReference>
<keyword evidence="7" id="KW-0443">Lipid metabolism</keyword>
<evidence type="ECO:0000259" key="10">
    <source>
        <dbReference type="PROSITE" id="PS50075"/>
    </source>
</evidence>
<dbReference type="GO" id="GO:0008483">
    <property type="term" value="F:transaminase activity"/>
    <property type="evidence" value="ECO:0007669"/>
    <property type="project" value="UniProtKB-KW"/>
</dbReference>
<keyword evidence="13" id="KW-1185">Reference proteome</keyword>
<dbReference type="InterPro" id="IPR015424">
    <property type="entry name" value="PyrdxlP-dep_Trfase"/>
</dbReference>
<dbReference type="CDD" id="cd05931">
    <property type="entry name" value="FAAL"/>
    <property type="match status" value="1"/>
</dbReference>
<dbReference type="Pfam" id="PF00501">
    <property type="entry name" value="AMP-binding"/>
    <property type="match status" value="1"/>
</dbReference>
<dbReference type="InterPro" id="IPR020806">
    <property type="entry name" value="PKS_PP-bd"/>
</dbReference>
<protein>
    <submittedName>
        <fullName evidence="12">Aminotransferase class I/II-fold pyridoxal phosphate-dependent enzyme</fullName>
    </submittedName>
</protein>
<keyword evidence="4" id="KW-0808">Transferase</keyword>
<evidence type="ECO:0000313" key="12">
    <source>
        <dbReference type="EMBL" id="MFF4215406.1"/>
    </source>
</evidence>
<dbReference type="PANTHER" id="PTHR43775">
    <property type="entry name" value="FATTY ACID SYNTHASE"/>
    <property type="match status" value="1"/>
</dbReference>
<dbReference type="SMART" id="SM01294">
    <property type="entry name" value="PKS_PP_betabranch"/>
    <property type="match status" value="1"/>
</dbReference>
<comment type="cofactor">
    <cofactor evidence="1">
        <name>pyridoxal 5'-phosphate</name>
        <dbReference type="ChEBI" id="CHEBI:597326"/>
    </cofactor>
</comment>
<dbReference type="Gene3D" id="1.10.1200.10">
    <property type="entry name" value="ACP-like"/>
    <property type="match status" value="3"/>
</dbReference>
<keyword evidence="8" id="KW-0045">Antibiotic biosynthesis</keyword>
<evidence type="ECO:0000256" key="9">
    <source>
        <dbReference type="ARBA" id="ARBA00023315"/>
    </source>
</evidence>
<keyword evidence="5" id="KW-0276">Fatty acid metabolism</keyword>
<dbReference type="InterPro" id="IPR036736">
    <property type="entry name" value="ACP-like_sf"/>
</dbReference>
<dbReference type="InterPro" id="IPR050091">
    <property type="entry name" value="PKS_NRPS_Biosynth_Enz"/>
</dbReference>
<reference evidence="12 13" key="1">
    <citation type="submission" date="2024-10" db="EMBL/GenBank/DDBJ databases">
        <title>The Natural Products Discovery Center: Release of the First 8490 Sequenced Strains for Exploring Actinobacteria Biosynthetic Diversity.</title>
        <authorList>
            <person name="Kalkreuter E."/>
            <person name="Kautsar S.A."/>
            <person name="Yang D."/>
            <person name="Bader C.D."/>
            <person name="Teijaro C.N."/>
            <person name="Fluegel L."/>
            <person name="Davis C.M."/>
            <person name="Simpson J.R."/>
            <person name="Lauterbach L."/>
            <person name="Steele A.D."/>
            <person name="Gui C."/>
            <person name="Meng S."/>
            <person name="Li G."/>
            <person name="Viehrig K."/>
            <person name="Ye F."/>
            <person name="Su P."/>
            <person name="Kiefer A.F."/>
            <person name="Nichols A."/>
            <person name="Cepeda A.J."/>
            <person name="Yan W."/>
            <person name="Fan B."/>
            <person name="Jiang Y."/>
            <person name="Adhikari A."/>
            <person name="Zheng C.-J."/>
            <person name="Schuster L."/>
            <person name="Cowan T.M."/>
            <person name="Smanski M.J."/>
            <person name="Chevrette M.G."/>
            <person name="De Carvalho L.P.S."/>
            <person name="Shen B."/>
        </authorList>
    </citation>
    <scope>NUCLEOTIDE SEQUENCE [LARGE SCALE GENOMIC DNA]</scope>
    <source>
        <strain evidence="12 13">NPDC001650</strain>
    </source>
</reference>
<dbReference type="InterPro" id="IPR016035">
    <property type="entry name" value="Acyl_Trfase/lysoPLipase"/>
</dbReference>
<dbReference type="InterPro" id="IPR014043">
    <property type="entry name" value="Acyl_transferase_dom"/>
</dbReference>
<dbReference type="InterPro" id="IPR040097">
    <property type="entry name" value="FAAL/FAAC"/>
</dbReference>
<dbReference type="Pfam" id="PF23024">
    <property type="entry name" value="AMP-dom_DIP2-like"/>
    <property type="match status" value="1"/>
</dbReference>
<dbReference type="SUPFAM" id="SSF55048">
    <property type="entry name" value="Probable ACP-binding domain of malonyl-CoA ACP transacylase"/>
    <property type="match status" value="1"/>
</dbReference>
<dbReference type="SMART" id="SM00827">
    <property type="entry name" value="PKS_AT"/>
    <property type="match status" value="1"/>
</dbReference>
<dbReference type="Proteomes" id="UP001602123">
    <property type="component" value="Unassembled WGS sequence"/>
</dbReference>
<dbReference type="InterPro" id="IPR016039">
    <property type="entry name" value="Thiolase-like"/>
</dbReference>
<dbReference type="SUPFAM" id="SSF53901">
    <property type="entry name" value="Thiolase-like"/>
    <property type="match status" value="1"/>
</dbReference>
<dbReference type="InterPro" id="IPR025110">
    <property type="entry name" value="AMP-bd_C"/>
</dbReference>
<dbReference type="PROSITE" id="PS52004">
    <property type="entry name" value="KS3_2"/>
    <property type="match status" value="1"/>
</dbReference>
<dbReference type="InterPro" id="IPR004839">
    <property type="entry name" value="Aminotransferase_I/II_large"/>
</dbReference>
<comment type="caution">
    <text evidence="12">The sequence shown here is derived from an EMBL/GenBank/DDBJ whole genome shotgun (WGS) entry which is preliminary data.</text>
</comment>
<keyword evidence="3" id="KW-0597">Phosphoprotein</keyword>
<gene>
    <name evidence="12" type="ORF">ACFYZM_03885</name>
</gene>
<dbReference type="SUPFAM" id="SSF52151">
    <property type="entry name" value="FabD/lysophospholipase-like"/>
    <property type="match status" value="1"/>
</dbReference>
<dbReference type="Gene3D" id="3.30.300.30">
    <property type="match status" value="1"/>
</dbReference>
<dbReference type="PROSITE" id="PS00606">
    <property type="entry name" value="KS3_1"/>
    <property type="match status" value="1"/>
</dbReference>
<dbReference type="Gene3D" id="3.40.47.10">
    <property type="match status" value="1"/>
</dbReference>